<proteinExistence type="predicted"/>
<protein>
    <submittedName>
        <fullName evidence="3">Uncharacterized protein</fullName>
    </submittedName>
</protein>
<evidence type="ECO:0000256" key="2">
    <source>
        <dbReference type="SAM" id="SignalP"/>
    </source>
</evidence>
<dbReference type="Proteomes" id="UP000287651">
    <property type="component" value="Unassembled WGS sequence"/>
</dbReference>
<keyword evidence="2" id="KW-0732">Signal</keyword>
<accession>A0A426XP17</accession>
<reference evidence="3 4" key="1">
    <citation type="journal article" date="2014" name="Agronomy (Basel)">
        <title>A Draft Genome Sequence for Ensete ventricosum, the Drought-Tolerant Tree Against Hunger.</title>
        <authorList>
            <person name="Harrison J."/>
            <person name="Moore K.A."/>
            <person name="Paszkiewicz K."/>
            <person name="Jones T."/>
            <person name="Grant M."/>
            <person name="Ambacheew D."/>
            <person name="Muzemil S."/>
            <person name="Studholme D.J."/>
        </authorList>
    </citation>
    <scope>NUCLEOTIDE SEQUENCE [LARGE SCALE GENOMIC DNA]</scope>
</reference>
<dbReference type="EMBL" id="AMZH03018722">
    <property type="protein sequence ID" value="RRT41248.1"/>
    <property type="molecule type" value="Genomic_DNA"/>
</dbReference>
<gene>
    <name evidence="3" type="ORF">B296_00036802</name>
</gene>
<evidence type="ECO:0000256" key="1">
    <source>
        <dbReference type="SAM" id="MobiDB-lite"/>
    </source>
</evidence>
<feature type="signal peptide" evidence="2">
    <location>
        <begin position="1"/>
        <end position="28"/>
    </location>
</feature>
<dbReference type="AlphaFoldDB" id="A0A426XP17"/>
<organism evidence="3 4">
    <name type="scientific">Ensete ventricosum</name>
    <name type="common">Abyssinian banana</name>
    <name type="synonym">Musa ensete</name>
    <dbReference type="NCBI Taxonomy" id="4639"/>
    <lineage>
        <taxon>Eukaryota</taxon>
        <taxon>Viridiplantae</taxon>
        <taxon>Streptophyta</taxon>
        <taxon>Embryophyta</taxon>
        <taxon>Tracheophyta</taxon>
        <taxon>Spermatophyta</taxon>
        <taxon>Magnoliopsida</taxon>
        <taxon>Liliopsida</taxon>
        <taxon>Zingiberales</taxon>
        <taxon>Musaceae</taxon>
        <taxon>Ensete</taxon>
    </lineage>
</organism>
<name>A0A426XP17_ENSVE</name>
<evidence type="ECO:0000313" key="3">
    <source>
        <dbReference type="EMBL" id="RRT41248.1"/>
    </source>
</evidence>
<evidence type="ECO:0000313" key="4">
    <source>
        <dbReference type="Proteomes" id="UP000287651"/>
    </source>
</evidence>
<feature type="region of interest" description="Disordered" evidence="1">
    <location>
        <begin position="145"/>
        <end position="165"/>
    </location>
</feature>
<sequence>MTARGASLHGASLLTSTLIFLVVSSTSGTRREASDGVSSASGTHRRDRLGEVTSASGTCILTRYQEDRCVVNRGEDLTTIDFDGGDAATAGAIGRSEGQREKHYDHGVEKVSLLVGADATVVVHKEDDLMQKNASVEELRKPLEFNGGRESRRTRSLQLRRETAV</sequence>
<comment type="caution">
    <text evidence="3">The sequence shown here is derived from an EMBL/GenBank/DDBJ whole genome shotgun (WGS) entry which is preliminary data.</text>
</comment>
<feature type="chain" id="PRO_5019184593" evidence="2">
    <location>
        <begin position="29"/>
        <end position="165"/>
    </location>
</feature>